<gene>
    <name evidence="1" type="ORF">CmNV_061</name>
</gene>
<keyword evidence="2" id="KW-1185">Reference proteome</keyword>
<proteinExistence type="predicted"/>
<dbReference type="EMBL" id="MZ311578">
    <property type="protein sequence ID" value="UBZ25652.1"/>
    <property type="molecule type" value="Genomic_DNA"/>
</dbReference>
<evidence type="ECO:0000313" key="1">
    <source>
        <dbReference type="EMBL" id="UBZ25652.1"/>
    </source>
</evidence>
<name>A0AAE8Y2M0_9VIRU</name>
<dbReference type="Proteomes" id="UP000830962">
    <property type="component" value="Segment"/>
</dbReference>
<accession>A0AAE8Y2M0</accession>
<sequence>MDFEEIRYHIKKWEELGDNNCNDTTYICDLDFIKYFSISDKDNYIETVFELLNGKYGFERNIYYDNICVNDDPLVINYNTLEMSVMNSDECLTTTALKKYKLTIFNTSHMITTSEYLKPICILLFSKYKNVEGISYVCNNLIHIISSILSQFVTIKEDIDCNTLSLPFSLTFLNNLNFENQDIKQIHSQIDNKLYKICPKES</sequence>
<reference evidence="1" key="1">
    <citation type="journal article" date="2021" name="Viruses">
        <title>Identification and Full Characterisation of Two Novel Crustacean Infecting Members of the Family Nudiviridae Provides Support for Two Subfamilies.</title>
        <authorList>
            <person name="Bateman K.S."/>
            <person name="Kerr R."/>
            <person name="Stentiford G.D."/>
            <person name="Bean T.P."/>
            <person name="Hooper C."/>
            <person name="Van Eynde B."/>
            <person name="Delbare D."/>
            <person name="Bojko J."/>
            <person name="Christiaens O."/>
            <person name="Taning C.N.T."/>
            <person name="Smagghe G."/>
            <person name="van Oers M.M."/>
            <person name="van Aerle R."/>
        </authorList>
    </citation>
    <scope>NUCLEOTIDE SEQUENCE</scope>
    <source>
        <strain evidence="1">AN2</strain>
    </source>
</reference>
<organism evidence="1 2">
    <name type="scientific">Carcinus maenas nudivirus</name>
    <dbReference type="NCBI Taxonomy" id="2880837"/>
    <lineage>
        <taxon>Viruses</taxon>
        <taxon>Viruses incertae sedis</taxon>
        <taxon>Naldaviricetes</taxon>
        <taxon>Lefavirales</taxon>
        <taxon>Nudiviridae</taxon>
        <taxon>Gammanudivirus</taxon>
        <taxon>Gammanudivirus cameanadis</taxon>
    </lineage>
</organism>
<evidence type="ECO:0000313" key="2">
    <source>
        <dbReference type="Proteomes" id="UP000830962"/>
    </source>
</evidence>
<protein>
    <submittedName>
        <fullName evidence="1">Uncharacterized protein</fullName>
    </submittedName>
</protein>